<organism evidence="2 3">
    <name type="scientific">Salimicrobium flavidum</name>
    <dbReference type="NCBI Taxonomy" id="570947"/>
    <lineage>
        <taxon>Bacteria</taxon>
        <taxon>Bacillati</taxon>
        <taxon>Bacillota</taxon>
        <taxon>Bacilli</taxon>
        <taxon>Bacillales</taxon>
        <taxon>Bacillaceae</taxon>
        <taxon>Salimicrobium</taxon>
    </lineage>
</organism>
<dbReference type="PANTHER" id="PTHR33169">
    <property type="entry name" value="PADR-FAMILY TRANSCRIPTIONAL REGULATOR"/>
    <property type="match status" value="1"/>
</dbReference>
<evidence type="ECO:0000259" key="1">
    <source>
        <dbReference type="Pfam" id="PF03551"/>
    </source>
</evidence>
<dbReference type="EMBL" id="FTOC01000002">
    <property type="protein sequence ID" value="SIS40081.1"/>
    <property type="molecule type" value="Genomic_DNA"/>
</dbReference>
<dbReference type="PANTHER" id="PTHR33169:SF27">
    <property type="entry name" value="TRANSCRIPTIONAL REGULATOR PADR FAMILY PROTEIN"/>
    <property type="match status" value="1"/>
</dbReference>
<dbReference type="RefSeq" id="WP_076557033.1">
    <property type="nucleotide sequence ID" value="NZ_FTOC01000002.1"/>
</dbReference>
<dbReference type="Proteomes" id="UP000187608">
    <property type="component" value="Unassembled WGS sequence"/>
</dbReference>
<dbReference type="InterPro" id="IPR052509">
    <property type="entry name" value="Metal_resp_DNA-bind_regulator"/>
</dbReference>
<dbReference type="Pfam" id="PF03551">
    <property type="entry name" value="PadR"/>
    <property type="match status" value="1"/>
</dbReference>
<keyword evidence="3" id="KW-1185">Reference proteome</keyword>
<dbReference type="Gene3D" id="1.10.10.10">
    <property type="entry name" value="Winged helix-like DNA-binding domain superfamily/Winged helix DNA-binding domain"/>
    <property type="match status" value="1"/>
</dbReference>
<gene>
    <name evidence="2" type="ORF">SAMN05421687_102121</name>
</gene>
<dbReference type="OrthoDB" id="9808762at2"/>
<protein>
    <submittedName>
        <fullName evidence="2">DNA-binding transcriptional regulator, PadR family</fullName>
    </submittedName>
</protein>
<name>A0A1N7ISY9_9BACI</name>
<accession>A0A1N7ISY9</accession>
<dbReference type="AlphaFoldDB" id="A0A1N7ISY9"/>
<dbReference type="InterPro" id="IPR036390">
    <property type="entry name" value="WH_DNA-bd_sf"/>
</dbReference>
<dbReference type="GO" id="GO:0003677">
    <property type="term" value="F:DNA binding"/>
    <property type="evidence" value="ECO:0007669"/>
    <property type="project" value="UniProtKB-KW"/>
</dbReference>
<reference evidence="3" key="1">
    <citation type="submission" date="2017-01" db="EMBL/GenBank/DDBJ databases">
        <authorList>
            <person name="Varghese N."/>
            <person name="Submissions S."/>
        </authorList>
    </citation>
    <scope>NUCLEOTIDE SEQUENCE [LARGE SCALE GENOMIC DNA]</scope>
    <source>
        <strain evidence="3">DSM 23127</strain>
    </source>
</reference>
<evidence type="ECO:0000313" key="2">
    <source>
        <dbReference type="EMBL" id="SIS40081.1"/>
    </source>
</evidence>
<dbReference type="InterPro" id="IPR005149">
    <property type="entry name" value="Tscrpt_reg_PadR_N"/>
</dbReference>
<keyword evidence="2" id="KW-0238">DNA-binding</keyword>
<sequence length="169" mass="20300">MSMQILIMGLLKDEPRHPYEMKRVMKKQNWDRLFSITDGNLYHNIRKAEERGNIRGSKKEQIEQRPSRTVYELTVQGEEVLAEMITEVFRQQRMDVSLVYPALLFVHYSNRELVEEAVRTWARNLEDIEESSQQYEPPASYIVKHFEERKKVDRRWLLEIADWLDSVND</sequence>
<proteinExistence type="predicted"/>
<evidence type="ECO:0000313" key="3">
    <source>
        <dbReference type="Proteomes" id="UP000187608"/>
    </source>
</evidence>
<feature type="domain" description="Transcription regulator PadR N-terminal" evidence="1">
    <location>
        <begin position="7"/>
        <end position="83"/>
    </location>
</feature>
<dbReference type="STRING" id="570947.SAMN05421687_102121"/>
<dbReference type="SUPFAM" id="SSF46785">
    <property type="entry name" value="Winged helix' DNA-binding domain"/>
    <property type="match status" value="1"/>
</dbReference>
<dbReference type="InterPro" id="IPR036388">
    <property type="entry name" value="WH-like_DNA-bd_sf"/>
</dbReference>